<dbReference type="RefSeq" id="WP_073017498.1">
    <property type="nucleotide sequence ID" value="NZ_FQXU01000004.1"/>
</dbReference>
<evidence type="ECO:0000256" key="5">
    <source>
        <dbReference type="ARBA" id="ARBA00023136"/>
    </source>
</evidence>
<evidence type="ECO:0000259" key="7">
    <source>
        <dbReference type="Pfam" id="PF12698"/>
    </source>
</evidence>
<keyword evidence="2" id="KW-1003">Cell membrane</keyword>
<feature type="transmembrane region" description="Helical" evidence="6">
    <location>
        <begin position="68"/>
        <end position="93"/>
    </location>
</feature>
<evidence type="ECO:0000313" key="8">
    <source>
        <dbReference type="EMBL" id="SHH86956.1"/>
    </source>
</evidence>
<dbReference type="Proteomes" id="UP000184241">
    <property type="component" value="Unassembled WGS sequence"/>
</dbReference>
<accession>A0A1M5WHI2</accession>
<dbReference type="PANTHER" id="PTHR30294:SF29">
    <property type="entry name" value="MULTIDRUG ABC TRANSPORTER PERMEASE YBHS-RELATED"/>
    <property type="match status" value="1"/>
</dbReference>
<dbReference type="PANTHER" id="PTHR30294">
    <property type="entry name" value="MEMBRANE COMPONENT OF ABC TRANSPORTER YHHJ-RELATED"/>
    <property type="match status" value="1"/>
</dbReference>
<evidence type="ECO:0000256" key="3">
    <source>
        <dbReference type="ARBA" id="ARBA00022692"/>
    </source>
</evidence>
<keyword evidence="4 6" id="KW-1133">Transmembrane helix</keyword>
<sequence length="261" mass="29337">MKVFNISINYLKRIFTNPFLIILILAGSLLETFLVSSNINSASSSITDSISQKYTVVMIVGVNKNANMIQLICSSTLAYFLLITAIIMVGLNISDRKNKTFMRMYSCPVKKSTVILGNIIGQFLITFIVAVFYMLFSSILFKINYGHSLIEIFIVTIFAVYISASFGFFMSGLFKNSTAGVSTCAFILFFLALFSDSFSLSGDFDATSKFTLNKWIYESYYSLMQENPLSSIVQNLIVLMLLGTLFNVLGILLYKREKTYE</sequence>
<name>A0A1M5WHI2_9CLOT</name>
<dbReference type="InterPro" id="IPR013525">
    <property type="entry name" value="ABC2_TM"/>
</dbReference>
<dbReference type="InterPro" id="IPR051449">
    <property type="entry name" value="ABC-2_transporter_component"/>
</dbReference>
<feature type="domain" description="ABC-2 type transporter transmembrane" evidence="7">
    <location>
        <begin position="35"/>
        <end position="252"/>
    </location>
</feature>
<keyword evidence="3 6" id="KW-0812">Transmembrane</keyword>
<keyword evidence="5 6" id="KW-0472">Membrane</keyword>
<evidence type="ECO:0000256" key="4">
    <source>
        <dbReference type="ARBA" id="ARBA00022989"/>
    </source>
</evidence>
<feature type="transmembrane region" description="Helical" evidence="6">
    <location>
        <begin position="114"/>
        <end position="136"/>
    </location>
</feature>
<dbReference type="AlphaFoldDB" id="A0A1M5WHI2"/>
<dbReference type="Pfam" id="PF12698">
    <property type="entry name" value="ABC2_membrane_3"/>
    <property type="match status" value="1"/>
</dbReference>
<gene>
    <name evidence="8" type="ORF">SAMN02745941_01095</name>
</gene>
<evidence type="ECO:0000256" key="6">
    <source>
        <dbReference type="SAM" id="Phobius"/>
    </source>
</evidence>
<evidence type="ECO:0000313" key="9">
    <source>
        <dbReference type="Proteomes" id="UP000184241"/>
    </source>
</evidence>
<organism evidence="8 9">
    <name type="scientific">Clostridium intestinale DSM 6191</name>
    <dbReference type="NCBI Taxonomy" id="1121320"/>
    <lineage>
        <taxon>Bacteria</taxon>
        <taxon>Bacillati</taxon>
        <taxon>Bacillota</taxon>
        <taxon>Clostridia</taxon>
        <taxon>Eubacteriales</taxon>
        <taxon>Clostridiaceae</taxon>
        <taxon>Clostridium</taxon>
    </lineage>
</organism>
<feature type="transmembrane region" description="Helical" evidence="6">
    <location>
        <begin position="177"/>
        <end position="195"/>
    </location>
</feature>
<feature type="transmembrane region" description="Helical" evidence="6">
    <location>
        <begin position="148"/>
        <end position="170"/>
    </location>
</feature>
<evidence type="ECO:0000256" key="2">
    <source>
        <dbReference type="ARBA" id="ARBA00022475"/>
    </source>
</evidence>
<comment type="subcellular location">
    <subcellularLocation>
        <location evidence="1">Cell membrane</location>
        <topology evidence="1">Multi-pass membrane protein</topology>
    </subcellularLocation>
</comment>
<evidence type="ECO:0000256" key="1">
    <source>
        <dbReference type="ARBA" id="ARBA00004651"/>
    </source>
</evidence>
<proteinExistence type="predicted"/>
<dbReference type="EMBL" id="FQXU01000004">
    <property type="protein sequence ID" value="SHH86956.1"/>
    <property type="molecule type" value="Genomic_DNA"/>
</dbReference>
<feature type="transmembrane region" description="Helical" evidence="6">
    <location>
        <begin position="232"/>
        <end position="254"/>
    </location>
</feature>
<protein>
    <submittedName>
        <fullName evidence="8">ABC-2 family transporter protein</fullName>
    </submittedName>
</protein>
<dbReference type="GO" id="GO:0140359">
    <property type="term" value="F:ABC-type transporter activity"/>
    <property type="evidence" value="ECO:0007669"/>
    <property type="project" value="InterPro"/>
</dbReference>
<dbReference type="GO" id="GO:0005886">
    <property type="term" value="C:plasma membrane"/>
    <property type="evidence" value="ECO:0007669"/>
    <property type="project" value="UniProtKB-SubCell"/>
</dbReference>
<reference evidence="8 9" key="1">
    <citation type="submission" date="2016-11" db="EMBL/GenBank/DDBJ databases">
        <authorList>
            <person name="Jaros S."/>
            <person name="Januszkiewicz K."/>
            <person name="Wedrychowicz H."/>
        </authorList>
    </citation>
    <scope>NUCLEOTIDE SEQUENCE [LARGE SCALE GENOMIC DNA]</scope>
    <source>
        <strain evidence="8 9">DSM 6191</strain>
    </source>
</reference>